<evidence type="ECO:0000313" key="2">
    <source>
        <dbReference type="Proteomes" id="UP000050790"/>
    </source>
</evidence>
<accession>A0AA85AM09</accession>
<keyword evidence="1" id="KW-0472">Membrane</keyword>
<feature type="transmembrane region" description="Helical" evidence="1">
    <location>
        <begin position="200"/>
        <end position="223"/>
    </location>
</feature>
<protein>
    <submittedName>
        <fullName evidence="3">Uncharacterized protein</fullName>
    </submittedName>
</protein>
<name>A0AA85AM09_9TREM</name>
<feature type="transmembrane region" description="Helical" evidence="1">
    <location>
        <begin position="138"/>
        <end position="158"/>
    </location>
</feature>
<feature type="transmembrane region" description="Helical" evidence="1">
    <location>
        <begin position="82"/>
        <end position="99"/>
    </location>
</feature>
<evidence type="ECO:0000313" key="3">
    <source>
        <dbReference type="WBParaSite" id="SMRG1_93550.2"/>
    </source>
</evidence>
<proteinExistence type="predicted"/>
<evidence type="ECO:0000256" key="1">
    <source>
        <dbReference type="SAM" id="Phobius"/>
    </source>
</evidence>
<feature type="transmembrane region" description="Helical" evidence="1">
    <location>
        <begin position="105"/>
        <end position="126"/>
    </location>
</feature>
<dbReference type="Proteomes" id="UP000050790">
    <property type="component" value="Unassembled WGS sequence"/>
</dbReference>
<sequence length="255" mass="28908">MNYSKISIAGSSTTMNFSFDIASTKISSKNCSCIFERLRSYSQVSDDPLFLTGLVLLFIGLFLGLLIIIIRKLKSPSKMNSVFIVITMIIMTVGLGLLISCEKWYEITISLPAATGLTIVAILMGIRLKNIEKKFKMILLTIFCVATVIGLILFLIGLILEDHVLQSDAWICWCCVAFIGIIFATDYLHIHRGQFSKIYVIFVLFYECFLLNITSDFFVSLLFDCNWTSVNNLLNPEPQQLNKTIIRHDERILFV</sequence>
<dbReference type="WBParaSite" id="SMRG1_93550.2">
    <property type="protein sequence ID" value="SMRG1_93550.2"/>
    <property type="gene ID" value="SMRG1_93550"/>
</dbReference>
<reference evidence="3" key="1">
    <citation type="submission" date="2023-11" db="UniProtKB">
        <authorList>
            <consortium name="WormBaseParasite"/>
        </authorList>
    </citation>
    <scope>IDENTIFICATION</scope>
</reference>
<organism evidence="2 3">
    <name type="scientific">Schistosoma margrebowiei</name>
    <dbReference type="NCBI Taxonomy" id="48269"/>
    <lineage>
        <taxon>Eukaryota</taxon>
        <taxon>Metazoa</taxon>
        <taxon>Spiralia</taxon>
        <taxon>Lophotrochozoa</taxon>
        <taxon>Platyhelminthes</taxon>
        <taxon>Trematoda</taxon>
        <taxon>Digenea</taxon>
        <taxon>Strigeidida</taxon>
        <taxon>Schistosomatoidea</taxon>
        <taxon>Schistosomatidae</taxon>
        <taxon>Schistosoma</taxon>
    </lineage>
</organism>
<keyword evidence="1" id="KW-0812">Transmembrane</keyword>
<feature type="transmembrane region" description="Helical" evidence="1">
    <location>
        <begin position="49"/>
        <end position="70"/>
    </location>
</feature>
<feature type="transmembrane region" description="Helical" evidence="1">
    <location>
        <begin position="170"/>
        <end position="188"/>
    </location>
</feature>
<dbReference type="AlphaFoldDB" id="A0AA85AM09"/>
<keyword evidence="1" id="KW-1133">Transmembrane helix</keyword>